<dbReference type="CDD" id="cd00610">
    <property type="entry name" value="OAT_like"/>
    <property type="match status" value="1"/>
</dbReference>
<organism evidence="7 8">
    <name type="scientific">Rhodoblastus sphagnicola</name>
    <dbReference type="NCBI Taxonomy" id="333368"/>
    <lineage>
        <taxon>Bacteria</taxon>
        <taxon>Pseudomonadati</taxon>
        <taxon>Pseudomonadota</taxon>
        <taxon>Alphaproteobacteria</taxon>
        <taxon>Hyphomicrobiales</taxon>
        <taxon>Rhodoblastaceae</taxon>
        <taxon>Rhodoblastus</taxon>
    </lineage>
</organism>
<dbReference type="InterPro" id="IPR005814">
    <property type="entry name" value="Aminotrans_3"/>
</dbReference>
<dbReference type="Gene3D" id="3.40.640.10">
    <property type="entry name" value="Type I PLP-dependent aspartate aminotransferase-like (Major domain)"/>
    <property type="match status" value="1"/>
</dbReference>
<proteinExistence type="inferred from homology"/>
<dbReference type="EMBL" id="NHSJ01000073">
    <property type="protein sequence ID" value="PPQ30734.1"/>
    <property type="molecule type" value="Genomic_DNA"/>
</dbReference>
<evidence type="ECO:0000256" key="1">
    <source>
        <dbReference type="ARBA" id="ARBA00001933"/>
    </source>
</evidence>
<gene>
    <name evidence="7" type="ORF">CCR94_11770</name>
</gene>
<reference evidence="7 8" key="1">
    <citation type="journal article" date="2018" name="Arch. Microbiol.">
        <title>New insights into the metabolic potential of the phototrophic purple bacterium Rhodopila globiformis DSM 161(T) from its draft genome sequence and evidence for a vanadium-dependent nitrogenase.</title>
        <authorList>
            <person name="Imhoff J.F."/>
            <person name="Rahn T."/>
            <person name="Kunzel S."/>
            <person name="Neulinger S.C."/>
        </authorList>
    </citation>
    <scope>NUCLEOTIDE SEQUENCE [LARGE SCALE GENOMIC DNA]</scope>
    <source>
        <strain evidence="7 8">DSM 16996</strain>
    </source>
</reference>
<dbReference type="AlphaFoldDB" id="A0A2S6N800"/>
<keyword evidence="4 7" id="KW-0808">Transferase</keyword>
<keyword evidence="3 7" id="KW-0032">Aminotransferase</keyword>
<dbReference type="PIRSF" id="PIRSF000521">
    <property type="entry name" value="Transaminase_4ab_Lys_Orn"/>
    <property type="match status" value="1"/>
</dbReference>
<dbReference type="RefSeq" id="WP_104508043.1">
    <property type="nucleotide sequence ID" value="NZ_JACIGC010000004.1"/>
</dbReference>
<dbReference type="Gene3D" id="3.90.1150.10">
    <property type="entry name" value="Aspartate Aminotransferase, domain 1"/>
    <property type="match status" value="1"/>
</dbReference>
<evidence type="ECO:0000256" key="5">
    <source>
        <dbReference type="ARBA" id="ARBA00022898"/>
    </source>
</evidence>
<dbReference type="FunFam" id="3.40.640.10:FF:000014">
    <property type="entry name" value="Adenosylmethionine-8-amino-7-oxononanoate aminotransferase, probable"/>
    <property type="match status" value="1"/>
</dbReference>
<dbReference type="GO" id="GO:0030170">
    <property type="term" value="F:pyridoxal phosphate binding"/>
    <property type="evidence" value="ECO:0007669"/>
    <property type="project" value="InterPro"/>
</dbReference>
<comment type="caution">
    <text evidence="7">The sequence shown here is derived from an EMBL/GenBank/DDBJ whole genome shotgun (WGS) entry which is preliminary data.</text>
</comment>
<keyword evidence="5 6" id="KW-0663">Pyridoxal phosphate</keyword>
<dbReference type="InterPro" id="IPR015421">
    <property type="entry name" value="PyrdxlP-dep_Trfase_major"/>
</dbReference>
<comment type="similarity">
    <text evidence="2 6">Belongs to the class-III pyridoxal-phosphate-dependent aminotransferase family.</text>
</comment>
<protein>
    <submittedName>
        <fullName evidence="7">Aspartate aminotransferase family protein</fullName>
    </submittedName>
</protein>
<dbReference type="GO" id="GO:0008483">
    <property type="term" value="F:transaminase activity"/>
    <property type="evidence" value="ECO:0007669"/>
    <property type="project" value="UniProtKB-KW"/>
</dbReference>
<dbReference type="Proteomes" id="UP000239089">
    <property type="component" value="Unassembled WGS sequence"/>
</dbReference>
<evidence type="ECO:0000256" key="3">
    <source>
        <dbReference type="ARBA" id="ARBA00022576"/>
    </source>
</evidence>
<dbReference type="SUPFAM" id="SSF53383">
    <property type="entry name" value="PLP-dependent transferases"/>
    <property type="match status" value="1"/>
</dbReference>
<name>A0A2S6N800_9HYPH</name>
<evidence type="ECO:0000256" key="4">
    <source>
        <dbReference type="ARBA" id="ARBA00022679"/>
    </source>
</evidence>
<evidence type="ECO:0000313" key="7">
    <source>
        <dbReference type="EMBL" id="PPQ30734.1"/>
    </source>
</evidence>
<evidence type="ECO:0000313" key="8">
    <source>
        <dbReference type="Proteomes" id="UP000239089"/>
    </source>
</evidence>
<evidence type="ECO:0000256" key="6">
    <source>
        <dbReference type="RuleBase" id="RU003560"/>
    </source>
</evidence>
<evidence type="ECO:0000256" key="2">
    <source>
        <dbReference type="ARBA" id="ARBA00008954"/>
    </source>
</evidence>
<dbReference type="InterPro" id="IPR049704">
    <property type="entry name" value="Aminotrans_3_PPA_site"/>
</dbReference>
<dbReference type="InterPro" id="IPR015422">
    <property type="entry name" value="PyrdxlP-dep_Trfase_small"/>
</dbReference>
<dbReference type="PROSITE" id="PS00600">
    <property type="entry name" value="AA_TRANSFER_CLASS_3"/>
    <property type="match status" value="1"/>
</dbReference>
<dbReference type="InterPro" id="IPR015424">
    <property type="entry name" value="PyrdxlP-dep_Trfase"/>
</dbReference>
<dbReference type="PANTHER" id="PTHR43094">
    <property type="entry name" value="AMINOTRANSFERASE"/>
    <property type="match status" value="1"/>
</dbReference>
<keyword evidence="8" id="KW-1185">Reference proteome</keyword>
<dbReference type="OrthoDB" id="5288905at2"/>
<sequence length="474" mass="51555">MSQHQAEFPILAGRAILDRAETRRGESDSAGWVEADRLHLLHPQHHPSDHQQPTIWAAGDGPYLIDHQGRRYFDGLSSMWNVHLGHGQTELVEAATRQLRTLAYATCYAGSTHRPAIELAELLTEVTYPSIQAFYFTSGGSEATDSSIRTARYFWRVQGKPDKSKIIARDLSYHGSTMGASSATGVEEFSQPFGPRLPGFLHIGSPDPYRFPVPDDGRSQGEAAADLLEEVILREGADTVAAFIAEPVQGGGGGIIVPQNDYFRRIRQICDRHDVLLISDDVITGFGRSGRWFGLEHWGVEPDIVQFAKGVTSGYIPLGGIGVSARIKQVLDEAPPAGRWWHGYTNAAHPVACAVALATIGLIRRESLVERAASLGERLLGRLKSNLSDHRHVGDIRGLGLLAGVELVADRASKTPFPASADLAAKLRAELMNRGLCTRVLTDIICLAPPLISSELHIDFVADTVAEAIDSIFA</sequence>
<accession>A0A2S6N800</accession>
<dbReference type="PANTHER" id="PTHR43094:SF1">
    <property type="entry name" value="AMINOTRANSFERASE CLASS-III"/>
    <property type="match status" value="1"/>
</dbReference>
<comment type="cofactor">
    <cofactor evidence="1">
        <name>pyridoxal 5'-phosphate</name>
        <dbReference type="ChEBI" id="CHEBI:597326"/>
    </cofactor>
</comment>
<dbReference type="Pfam" id="PF00202">
    <property type="entry name" value="Aminotran_3"/>
    <property type="match status" value="1"/>
</dbReference>